<comment type="similarity">
    <text evidence="1">Belongs to the DinB family.</text>
</comment>
<dbReference type="SUPFAM" id="SSF109854">
    <property type="entry name" value="DinB/YfiT-like putative metalloenzymes"/>
    <property type="match status" value="1"/>
</dbReference>
<dbReference type="InParanoid" id="A0A517SEX5"/>
<proteinExistence type="inferred from homology"/>
<evidence type="ECO:0000256" key="1">
    <source>
        <dbReference type="ARBA" id="ARBA00008635"/>
    </source>
</evidence>
<dbReference type="KEGG" id="ccos:Pan44_27170"/>
<name>A0A517SEX5_9PLAN</name>
<evidence type="ECO:0000313" key="5">
    <source>
        <dbReference type="Proteomes" id="UP000315700"/>
    </source>
</evidence>
<dbReference type="Pfam" id="PF05163">
    <property type="entry name" value="DinB"/>
    <property type="match status" value="1"/>
</dbReference>
<dbReference type="Gene3D" id="1.20.120.450">
    <property type="entry name" value="dinb family like domain"/>
    <property type="match status" value="1"/>
</dbReference>
<feature type="binding site" evidence="3">
    <location>
        <position position="142"/>
    </location>
    <ligand>
        <name>a divalent metal cation</name>
        <dbReference type="ChEBI" id="CHEBI:60240"/>
    </ligand>
</feature>
<dbReference type="EMBL" id="CP036271">
    <property type="protein sequence ID" value="QDT54682.1"/>
    <property type="molecule type" value="Genomic_DNA"/>
</dbReference>
<dbReference type="InterPro" id="IPR034660">
    <property type="entry name" value="DinB/YfiT-like"/>
</dbReference>
<reference evidence="4 5" key="1">
    <citation type="submission" date="2019-02" db="EMBL/GenBank/DDBJ databases">
        <title>Deep-cultivation of Planctomycetes and their phenomic and genomic characterization uncovers novel biology.</title>
        <authorList>
            <person name="Wiegand S."/>
            <person name="Jogler M."/>
            <person name="Boedeker C."/>
            <person name="Pinto D."/>
            <person name="Vollmers J."/>
            <person name="Rivas-Marin E."/>
            <person name="Kohn T."/>
            <person name="Peeters S.H."/>
            <person name="Heuer A."/>
            <person name="Rast P."/>
            <person name="Oberbeckmann S."/>
            <person name="Bunk B."/>
            <person name="Jeske O."/>
            <person name="Meyerdierks A."/>
            <person name="Storesund J.E."/>
            <person name="Kallscheuer N."/>
            <person name="Luecker S."/>
            <person name="Lage O.M."/>
            <person name="Pohl T."/>
            <person name="Merkel B.J."/>
            <person name="Hornburger P."/>
            <person name="Mueller R.-W."/>
            <person name="Bruemmer F."/>
            <person name="Labrenz M."/>
            <person name="Spormann A.M."/>
            <person name="Op den Camp H."/>
            <person name="Overmann J."/>
            <person name="Amann R."/>
            <person name="Jetten M.S.M."/>
            <person name="Mascher T."/>
            <person name="Medema M.H."/>
            <person name="Devos D.P."/>
            <person name="Kaster A.-K."/>
            <person name="Ovreas L."/>
            <person name="Rohde M."/>
            <person name="Galperin M.Y."/>
            <person name="Jogler C."/>
        </authorList>
    </citation>
    <scope>NUCLEOTIDE SEQUENCE [LARGE SCALE GENOMIC DNA]</scope>
    <source>
        <strain evidence="4 5">Pan44</strain>
    </source>
</reference>
<sequence length="176" mass="20084">MTQGSTFPLKPISKPTMDLLDRLLGHDAWTTQQLLMICGELSDEQLDREFDIGHRTLRSTLNHVVRNMEVWSTLMAGVTARRESSASIAGMLVRLDAASKRLADVARTVADRDAWDETWLDDLEDPPRRKSYGTAIAHVLTHSMHHRAQVLYMLRLTGVEHLPEGDVFSWEREHVR</sequence>
<evidence type="ECO:0000256" key="2">
    <source>
        <dbReference type="ARBA" id="ARBA00022723"/>
    </source>
</evidence>
<dbReference type="InterPro" id="IPR007837">
    <property type="entry name" value="DinB"/>
</dbReference>
<feature type="binding site" evidence="3">
    <location>
        <position position="146"/>
    </location>
    <ligand>
        <name>a divalent metal cation</name>
        <dbReference type="ChEBI" id="CHEBI:60240"/>
    </ligand>
</feature>
<evidence type="ECO:0000256" key="3">
    <source>
        <dbReference type="PIRSR" id="PIRSR607837-1"/>
    </source>
</evidence>
<protein>
    <submittedName>
        <fullName evidence="4">DinB family protein</fullName>
    </submittedName>
</protein>
<dbReference type="PANTHER" id="PTHR37302">
    <property type="entry name" value="SLR1116 PROTEIN"/>
    <property type="match status" value="1"/>
</dbReference>
<organism evidence="4 5">
    <name type="scientific">Caulifigura coniformis</name>
    <dbReference type="NCBI Taxonomy" id="2527983"/>
    <lineage>
        <taxon>Bacteria</taxon>
        <taxon>Pseudomonadati</taxon>
        <taxon>Planctomycetota</taxon>
        <taxon>Planctomycetia</taxon>
        <taxon>Planctomycetales</taxon>
        <taxon>Planctomycetaceae</taxon>
        <taxon>Caulifigura</taxon>
    </lineage>
</organism>
<dbReference type="PANTHER" id="PTHR37302:SF3">
    <property type="entry name" value="DAMAGE-INDUCIBLE PROTEIN DINB"/>
    <property type="match status" value="1"/>
</dbReference>
<keyword evidence="2 3" id="KW-0479">Metal-binding</keyword>
<feature type="binding site" evidence="3">
    <location>
        <position position="63"/>
    </location>
    <ligand>
        <name>a divalent metal cation</name>
        <dbReference type="ChEBI" id="CHEBI:60240"/>
    </ligand>
</feature>
<dbReference type="AlphaFoldDB" id="A0A517SEX5"/>
<dbReference type="Proteomes" id="UP000315700">
    <property type="component" value="Chromosome"/>
</dbReference>
<keyword evidence="5" id="KW-1185">Reference proteome</keyword>
<accession>A0A517SEX5</accession>
<gene>
    <name evidence="4" type="ORF">Pan44_27170</name>
</gene>
<evidence type="ECO:0000313" key="4">
    <source>
        <dbReference type="EMBL" id="QDT54682.1"/>
    </source>
</evidence>
<dbReference type="GO" id="GO:0046872">
    <property type="term" value="F:metal ion binding"/>
    <property type="evidence" value="ECO:0007669"/>
    <property type="project" value="UniProtKB-KW"/>
</dbReference>